<sequence length="88" mass="9718">MLSYPTVAEQLLCLPTIEHELVGGNSNHYLPASSSGHRSDSRASFRARFARFASLSHLPHNTPTILRQSKLLFFTNSCFVAVSTAVQQ</sequence>
<protein>
    <submittedName>
        <fullName evidence="1">Uncharacterized protein</fullName>
    </submittedName>
</protein>
<accession>A0A016SSX4</accession>
<gene>
    <name evidence="1" type="primary">Acey_s0182.g887</name>
    <name evidence="1" type="ORF">Y032_0182g887</name>
</gene>
<reference evidence="2" key="1">
    <citation type="journal article" date="2015" name="Nat. Genet.">
        <title>The genome and transcriptome of the zoonotic hookworm Ancylostoma ceylanicum identify infection-specific gene families.</title>
        <authorList>
            <person name="Schwarz E.M."/>
            <person name="Hu Y."/>
            <person name="Antoshechkin I."/>
            <person name="Miller M.M."/>
            <person name="Sternberg P.W."/>
            <person name="Aroian R.V."/>
        </authorList>
    </citation>
    <scope>NUCLEOTIDE SEQUENCE</scope>
    <source>
        <strain evidence="2">HY135</strain>
    </source>
</reference>
<organism evidence="1 2">
    <name type="scientific">Ancylostoma ceylanicum</name>
    <dbReference type="NCBI Taxonomy" id="53326"/>
    <lineage>
        <taxon>Eukaryota</taxon>
        <taxon>Metazoa</taxon>
        <taxon>Ecdysozoa</taxon>
        <taxon>Nematoda</taxon>
        <taxon>Chromadorea</taxon>
        <taxon>Rhabditida</taxon>
        <taxon>Rhabditina</taxon>
        <taxon>Rhabditomorpha</taxon>
        <taxon>Strongyloidea</taxon>
        <taxon>Ancylostomatidae</taxon>
        <taxon>Ancylostomatinae</taxon>
        <taxon>Ancylostoma</taxon>
    </lineage>
</organism>
<dbReference type="Proteomes" id="UP000024635">
    <property type="component" value="Unassembled WGS sequence"/>
</dbReference>
<dbReference type="AlphaFoldDB" id="A0A016SSX4"/>
<dbReference type="EMBL" id="JARK01001518">
    <property type="protein sequence ID" value="EYB93429.1"/>
    <property type="molecule type" value="Genomic_DNA"/>
</dbReference>
<name>A0A016SSX4_9BILA</name>
<evidence type="ECO:0000313" key="1">
    <source>
        <dbReference type="EMBL" id="EYB93429.1"/>
    </source>
</evidence>
<evidence type="ECO:0000313" key="2">
    <source>
        <dbReference type="Proteomes" id="UP000024635"/>
    </source>
</evidence>
<proteinExistence type="predicted"/>
<comment type="caution">
    <text evidence="1">The sequence shown here is derived from an EMBL/GenBank/DDBJ whole genome shotgun (WGS) entry which is preliminary data.</text>
</comment>
<keyword evidence="2" id="KW-1185">Reference proteome</keyword>